<reference evidence="2 3" key="1">
    <citation type="submission" date="2018-05" db="EMBL/GenBank/DDBJ databases">
        <title>Streptomyces venezuelae.</title>
        <authorList>
            <person name="Kim W."/>
            <person name="Lee N."/>
            <person name="Cho B.-K."/>
        </authorList>
    </citation>
    <scope>NUCLEOTIDE SEQUENCE [LARGE SCALE GENOMIC DNA]</scope>
    <source>
        <strain evidence="2 3">ATCC 14583</strain>
    </source>
</reference>
<dbReference type="AlphaFoldDB" id="A0A5P2BH03"/>
<feature type="chain" id="PRO_5038865472" evidence="1">
    <location>
        <begin position="21"/>
        <end position="402"/>
    </location>
</feature>
<sequence>MRNAAAAVAVLALLAVGCGAQKSGGDADDGAGEPRADGLSWAYERIDDRDGELIDGAARAADDIWALGSDDVGDGRLARGHLLHFDGKEWAREPMPVDGDPHRSRLDSLGSAGIRLSTVVKGATSETRRYALWDGARWAPVDGGTEGSAGDAPRGQITDVEVITPDDVWVLQGGGEVTHWDGERWTVTPMPADVVALAGSASDDVWAVGSRTTGPGIGGRGREVRQLAAMHYDGSKWSLTRTPALRFPDPVPPEPYAELTGIDVASKTYVRARGGHSYKGYDGEEARRPEAEAVELSWDGSRWKESEPFPGACAYRHPVARDGDRGFFMNGNRHLTTDGACTRITKRRLPEGQGARPESRQQLWVKKIVTVPGTGRVLGFGAVEVLQSGAAPHKAVVVSLKR</sequence>
<feature type="signal peptide" evidence="1">
    <location>
        <begin position="1"/>
        <end position="20"/>
    </location>
</feature>
<dbReference type="Proteomes" id="UP000323046">
    <property type="component" value="Chromosome"/>
</dbReference>
<evidence type="ECO:0000313" key="3">
    <source>
        <dbReference type="Proteomes" id="UP000323046"/>
    </source>
</evidence>
<dbReference type="RefSeq" id="WP_150171288.1">
    <property type="nucleotide sequence ID" value="NZ_CP029193.1"/>
</dbReference>
<protein>
    <submittedName>
        <fullName evidence="2">Uncharacterized protein</fullName>
    </submittedName>
</protein>
<organism evidence="2 3">
    <name type="scientific">Streptomyces venezuelae</name>
    <dbReference type="NCBI Taxonomy" id="54571"/>
    <lineage>
        <taxon>Bacteria</taxon>
        <taxon>Bacillati</taxon>
        <taxon>Actinomycetota</taxon>
        <taxon>Actinomycetes</taxon>
        <taxon>Kitasatosporales</taxon>
        <taxon>Streptomycetaceae</taxon>
        <taxon>Streptomyces</taxon>
    </lineage>
</organism>
<keyword evidence="3" id="KW-1185">Reference proteome</keyword>
<dbReference type="OrthoDB" id="3454650at2"/>
<evidence type="ECO:0000256" key="1">
    <source>
        <dbReference type="SAM" id="SignalP"/>
    </source>
</evidence>
<dbReference type="EMBL" id="CP029193">
    <property type="protein sequence ID" value="QES28978.1"/>
    <property type="molecule type" value="Genomic_DNA"/>
</dbReference>
<name>A0A5P2BH03_STRVZ</name>
<keyword evidence="1" id="KW-0732">Signal</keyword>
<dbReference type="PROSITE" id="PS51257">
    <property type="entry name" value="PROKAR_LIPOPROTEIN"/>
    <property type="match status" value="1"/>
</dbReference>
<gene>
    <name evidence="2" type="ORF">DEJ47_23355</name>
</gene>
<evidence type="ECO:0000313" key="2">
    <source>
        <dbReference type="EMBL" id="QES28978.1"/>
    </source>
</evidence>
<proteinExistence type="predicted"/>
<accession>A0A5P2BH03</accession>